<evidence type="ECO:0000313" key="8">
    <source>
        <dbReference type="EMBL" id="KAJ9559878.1"/>
    </source>
</evidence>
<evidence type="ECO:0000256" key="1">
    <source>
        <dbReference type="ARBA" id="ARBA00004141"/>
    </source>
</evidence>
<dbReference type="InterPro" id="IPR011527">
    <property type="entry name" value="ABC1_TM_dom"/>
</dbReference>
<dbReference type="Gene3D" id="3.40.50.300">
    <property type="entry name" value="P-loop containing nucleotide triphosphate hydrolases"/>
    <property type="match status" value="1"/>
</dbReference>
<dbReference type="Pfam" id="PF00664">
    <property type="entry name" value="ABC_membrane"/>
    <property type="match status" value="1"/>
</dbReference>
<comment type="subcellular location">
    <subcellularLocation>
        <location evidence="1">Membrane</location>
        <topology evidence="1">Multi-pass membrane protein</topology>
    </subcellularLocation>
</comment>
<feature type="compositionally biased region" description="Basic and acidic residues" evidence="5">
    <location>
        <begin position="1"/>
        <end position="10"/>
    </location>
</feature>
<dbReference type="InterPro" id="IPR036640">
    <property type="entry name" value="ABC1_TM_sf"/>
</dbReference>
<comment type="caution">
    <text evidence="8">The sequence shown here is derived from an EMBL/GenBank/DDBJ whole genome shotgun (WGS) entry which is preliminary data.</text>
</comment>
<dbReference type="Proteomes" id="UP001172457">
    <property type="component" value="Chromosome 2"/>
</dbReference>
<keyword evidence="9" id="KW-1185">Reference proteome</keyword>
<dbReference type="SUPFAM" id="SSF52540">
    <property type="entry name" value="P-loop containing nucleoside triphosphate hydrolases"/>
    <property type="match status" value="1"/>
</dbReference>
<dbReference type="Gene3D" id="1.20.1560.10">
    <property type="entry name" value="ABC transporter type 1, transmembrane domain"/>
    <property type="match status" value="1"/>
</dbReference>
<dbReference type="PANTHER" id="PTHR24222">
    <property type="entry name" value="ABC TRANSPORTER B FAMILY"/>
    <property type="match status" value="1"/>
</dbReference>
<dbReference type="EMBL" id="JARYMX010000002">
    <property type="protein sequence ID" value="KAJ9559878.1"/>
    <property type="molecule type" value="Genomic_DNA"/>
</dbReference>
<evidence type="ECO:0000313" key="9">
    <source>
        <dbReference type="Proteomes" id="UP001172457"/>
    </source>
</evidence>
<feature type="transmembrane region" description="Helical" evidence="6">
    <location>
        <begin position="83"/>
        <end position="106"/>
    </location>
</feature>
<evidence type="ECO:0000256" key="5">
    <source>
        <dbReference type="SAM" id="MobiDB-lite"/>
    </source>
</evidence>
<dbReference type="CDD" id="cd18577">
    <property type="entry name" value="ABC_6TM_Pgp_ABCB1_D1_like"/>
    <property type="match status" value="1"/>
</dbReference>
<gene>
    <name evidence="8" type="ORF">OSB04_005038</name>
</gene>
<feature type="region of interest" description="Disordered" evidence="5">
    <location>
        <begin position="1"/>
        <end position="20"/>
    </location>
</feature>
<evidence type="ECO:0000256" key="2">
    <source>
        <dbReference type="ARBA" id="ARBA00022692"/>
    </source>
</evidence>
<evidence type="ECO:0000256" key="4">
    <source>
        <dbReference type="ARBA" id="ARBA00023136"/>
    </source>
</evidence>
<sequence>MEKPDHEKMNKSFSSETDEKPPRGLLRMLFQHADWKDVVLMGLGTCGCFIDGLSVSAMMLVLSRLMNGYASVSSLTPADVNQISIYFAVFLAFVYIAIVVGSGAFLEGFCWGRTAERQSTRIRTKYLKAILRQQVGYFDTTLEASRVTTSISIDTLNIQGILSEKIPNFITNMWMFIAAEITGLYICWRLAIVAVPAMIVLRKQLSINEEKLQEAYAVAGGIAEQALSSIKTVHSGKNGEAVFNRARTDPDSRYQTRSTERDGVWEHGNIYAMWALLSWYGSVLVIHNGIKGGDILSAGVCVVYGGFGLASSFMNIKYFAEASISAAIISEMIDRIPAIDSSDQHGTTISPVKGELEFKDTRELSSENFNLKVKACQTIGLVGRSGSGKSTVINLLERFYDPLEGEILLDGINIQSLG</sequence>
<evidence type="ECO:0000259" key="7">
    <source>
        <dbReference type="PROSITE" id="PS50929"/>
    </source>
</evidence>
<feature type="transmembrane region" description="Helical" evidence="6">
    <location>
        <begin position="38"/>
        <end position="62"/>
    </location>
</feature>
<keyword evidence="4 6" id="KW-0472">Membrane</keyword>
<evidence type="ECO:0000256" key="3">
    <source>
        <dbReference type="ARBA" id="ARBA00022989"/>
    </source>
</evidence>
<reference evidence="8" key="1">
    <citation type="submission" date="2023-03" db="EMBL/GenBank/DDBJ databases">
        <title>Chromosome-scale reference genome and RAD-based genetic map of yellow starthistle (Centaurea solstitialis) reveal putative structural variation and QTLs associated with invader traits.</title>
        <authorList>
            <person name="Reatini B."/>
            <person name="Cang F.A."/>
            <person name="Jiang Q."/>
            <person name="Mckibben M.T.W."/>
            <person name="Barker M.S."/>
            <person name="Rieseberg L.H."/>
            <person name="Dlugosch K.M."/>
        </authorList>
    </citation>
    <scope>NUCLEOTIDE SEQUENCE</scope>
    <source>
        <strain evidence="8">CAN-66</strain>
        <tissue evidence="8">Leaf</tissue>
    </source>
</reference>
<dbReference type="InterPro" id="IPR027417">
    <property type="entry name" value="P-loop_NTPase"/>
</dbReference>
<feature type="transmembrane region" description="Helical" evidence="6">
    <location>
        <begin position="173"/>
        <end position="201"/>
    </location>
</feature>
<proteinExistence type="predicted"/>
<evidence type="ECO:0000256" key="6">
    <source>
        <dbReference type="SAM" id="Phobius"/>
    </source>
</evidence>
<dbReference type="InterPro" id="IPR039421">
    <property type="entry name" value="Type_1_exporter"/>
</dbReference>
<protein>
    <recommendedName>
        <fullName evidence="7">ABC transmembrane type-1 domain-containing protein</fullName>
    </recommendedName>
</protein>
<feature type="transmembrane region" description="Helical" evidence="6">
    <location>
        <begin position="270"/>
        <end position="290"/>
    </location>
</feature>
<feature type="transmembrane region" description="Helical" evidence="6">
    <location>
        <begin position="296"/>
        <end position="316"/>
    </location>
</feature>
<dbReference type="GO" id="GO:0016887">
    <property type="term" value="F:ATP hydrolysis activity"/>
    <property type="evidence" value="ECO:0007669"/>
    <property type="project" value="InterPro"/>
</dbReference>
<name>A0AA38TMU2_9ASTR</name>
<dbReference type="SUPFAM" id="SSF90123">
    <property type="entry name" value="ABC transporter transmembrane region"/>
    <property type="match status" value="1"/>
</dbReference>
<dbReference type="GO" id="GO:0005886">
    <property type="term" value="C:plasma membrane"/>
    <property type="evidence" value="ECO:0007669"/>
    <property type="project" value="TreeGrafter"/>
</dbReference>
<accession>A0AA38TMU2</accession>
<organism evidence="8 9">
    <name type="scientific">Centaurea solstitialis</name>
    <name type="common">yellow star-thistle</name>
    <dbReference type="NCBI Taxonomy" id="347529"/>
    <lineage>
        <taxon>Eukaryota</taxon>
        <taxon>Viridiplantae</taxon>
        <taxon>Streptophyta</taxon>
        <taxon>Embryophyta</taxon>
        <taxon>Tracheophyta</taxon>
        <taxon>Spermatophyta</taxon>
        <taxon>Magnoliopsida</taxon>
        <taxon>eudicotyledons</taxon>
        <taxon>Gunneridae</taxon>
        <taxon>Pentapetalae</taxon>
        <taxon>asterids</taxon>
        <taxon>campanulids</taxon>
        <taxon>Asterales</taxon>
        <taxon>Asteraceae</taxon>
        <taxon>Carduoideae</taxon>
        <taxon>Cardueae</taxon>
        <taxon>Centaureinae</taxon>
        <taxon>Centaurea</taxon>
    </lineage>
</organism>
<dbReference type="AlphaFoldDB" id="A0AA38TMU2"/>
<keyword evidence="2 6" id="KW-0812">Transmembrane</keyword>
<dbReference type="Pfam" id="PF00005">
    <property type="entry name" value="ABC_tran"/>
    <property type="match status" value="1"/>
</dbReference>
<dbReference type="InterPro" id="IPR003439">
    <property type="entry name" value="ABC_transporter-like_ATP-bd"/>
</dbReference>
<feature type="domain" description="ABC transmembrane type-1" evidence="7">
    <location>
        <begin position="43"/>
        <end position="321"/>
    </location>
</feature>
<dbReference type="PANTHER" id="PTHR24222:SF82">
    <property type="entry name" value="ABC TRANSPORTER DOMAIN-CONTAINING PROTEIN"/>
    <property type="match status" value="1"/>
</dbReference>
<dbReference type="PROSITE" id="PS50929">
    <property type="entry name" value="ABC_TM1F"/>
    <property type="match status" value="1"/>
</dbReference>
<keyword evidence="3 6" id="KW-1133">Transmembrane helix</keyword>
<dbReference type="GO" id="GO:0005524">
    <property type="term" value="F:ATP binding"/>
    <property type="evidence" value="ECO:0007669"/>
    <property type="project" value="InterPro"/>
</dbReference>
<dbReference type="GO" id="GO:0140359">
    <property type="term" value="F:ABC-type transporter activity"/>
    <property type="evidence" value="ECO:0007669"/>
    <property type="project" value="InterPro"/>
</dbReference>